<evidence type="ECO:0000313" key="11">
    <source>
        <dbReference type="Proteomes" id="UP000827889"/>
    </source>
</evidence>
<gene>
    <name evidence="12" type="primary">LOC115731935</name>
</gene>
<dbReference type="InterPro" id="IPR002401">
    <property type="entry name" value="Cyt_P450_E_grp-I"/>
</dbReference>
<dbReference type="Proteomes" id="UP000827889">
    <property type="component" value="Chromosome 10"/>
</dbReference>
<evidence type="ECO:0000256" key="9">
    <source>
        <dbReference type="RuleBase" id="RU000461"/>
    </source>
</evidence>
<evidence type="ECO:0000256" key="6">
    <source>
        <dbReference type="ARBA" id="ARBA00022989"/>
    </source>
</evidence>
<dbReference type="InterPro" id="IPR017972">
    <property type="entry name" value="Cyt_P450_CS"/>
</dbReference>
<dbReference type="GO" id="GO:0005506">
    <property type="term" value="F:iron ion binding"/>
    <property type="evidence" value="ECO:0007669"/>
    <property type="project" value="InterPro"/>
</dbReference>
<evidence type="ECO:0000256" key="1">
    <source>
        <dbReference type="ARBA" id="ARBA00001971"/>
    </source>
</evidence>
<evidence type="ECO:0000256" key="10">
    <source>
        <dbReference type="SAM" id="Phobius"/>
    </source>
</evidence>
<keyword evidence="3 8" id="KW-0349">Heme</keyword>
<evidence type="ECO:0000256" key="2">
    <source>
        <dbReference type="ARBA" id="ARBA00004167"/>
    </source>
</evidence>
<keyword evidence="4 10" id="KW-0812">Transmembrane</keyword>
<organism evidence="11 12">
    <name type="scientific">Rhodamnia argentea</name>
    <dbReference type="NCBI Taxonomy" id="178133"/>
    <lineage>
        <taxon>Eukaryota</taxon>
        <taxon>Viridiplantae</taxon>
        <taxon>Streptophyta</taxon>
        <taxon>Embryophyta</taxon>
        <taxon>Tracheophyta</taxon>
        <taxon>Spermatophyta</taxon>
        <taxon>Magnoliopsida</taxon>
        <taxon>eudicotyledons</taxon>
        <taxon>Gunneridae</taxon>
        <taxon>Pentapetalae</taxon>
        <taxon>rosids</taxon>
        <taxon>malvids</taxon>
        <taxon>Myrtales</taxon>
        <taxon>Myrtaceae</taxon>
        <taxon>Myrtoideae</taxon>
        <taxon>Myrteae</taxon>
        <taxon>Australasian group</taxon>
        <taxon>Rhodamnia</taxon>
    </lineage>
</organism>
<dbReference type="Gene3D" id="1.10.630.10">
    <property type="entry name" value="Cytochrome P450"/>
    <property type="match status" value="1"/>
</dbReference>
<dbReference type="PRINTS" id="PR00463">
    <property type="entry name" value="EP450I"/>
</dbReference>
<dbReference type="PROSITE" id="PS00086">
    <property type="entry name" value="CYTOCHROME_P450"/>
    <property type="match status" value="1"/>
</dbReference>
<comment type="similarity">
    <text evidence="9">Belongs to the cytochrome P450 family.</text>
</comment>
<dbReference type="PRINTS" id="PR00385">
    <property type="entry name" value="P450"/>
</dbReference>
<keyword evidence="11" id="KW-1185">Reference proteome</keyword>
<sequence>MAVDSADYIFLLFFFFFFFFLFSTLIFFIFRSSKKKPARSPPSPPALPILGHFHLLSSALPKSLEALARRYGPLMQISIGSSRFLVASDAATAQQILRTHDVKFASKFVFASSHHNIFKEAEFVNAPYGAYWKFMKRLCMTKLFAGPQLNRFSHIREDETMKLLRSLWKCHRLGEPCDLSTKLTVLTNNMLCRMAMSKRCSGSDHQAQEIREIVRDTMVCAARLSFAEVHGPLKRVDLFGNGKRLRTALRRFDALIEQIIKEYEDDCGEASEEKDVMDILLETYRDPNAETRLTRDQIKHFFLDLLIAGVDTTSASMQWAITELLKHPHMLKKLREEIDSAVGSTRLVHESDVPNLPYLRAVVKETLRLHTPGPLLRRKCNSNCEINGYDVKVGTNILINAYAIMHDPGTWEDPDEFVPERFMAGDGHGDGHHMELKGQDFHFLPFGSGRRSCIGVAHATIVMHTAIGGLIQCFDLEGGDKVDIKVVTGYSGTMANPLVCYPIGRLNPTVLHVK</sequence>
<keyword evidence="9" id="KW-0560">Oxidoreductase</keyword>
<keyword evidence="6 10" id="KW-1133">Transmembrane helix</keyword>
<evidence type="ECO:0000256" key="3">
    <source>
        <dbReference type="ARBA" id="ARBA00022617"/>
    </source>
</evidence>
<comment type="cofactor">
    <cofactor evidence="1 8">
        <name>heme</name>
        <dbReference type="ChEBI" id="CHEBI:30413"/>
    </cofactor>
</comment>
<reference evidence="12" key="1">
    <citation type="submission" date="2025-08" db="UniProtKB">
        <authorList>
            <consortium name="RefSeq"/>
        </authorList>
    </citation>
    <scope>IDENTIFICATION</scope>
    <source>
        <tissue evidence="12">Leaf</tissue>
    </source>
</reference>
<evidence type="ECO:0000256" key="4">
    <source>
        <dbReference type="ARBA" id="ARBA00022692"/>
    </source>
</evidence>
<keyword evidence="7 10" id="KW-0472">Membrane</keyword>
<dbReference type="GO" id="GO:0016709">
    <property type="term" value="F:oxidoreductase activity, acting on paired donors, with incorporation or reduction of molecular oxygen, NAD(P)H as one donor, and incorporation of one atom of oxygen"/>
    <property type="evidence" value="ECO:0007669"/>
    <property type="project" value="TreeGrafter"/>
</dbReference>
<name>A0A8B8N936_9MYRT</name>
<dbReference type="PANTHER" id="PTHR24298">
    <property type="entry name" value="FLAVONOID 3'-MONOOXYGENASE-RELATED"/>
    <property type="match status" value="1"/>
</dbReference>
<comment type="subcellular location">
    <subcellularLocation>
        <location evidence="2">Membrane</location>
        <topology evidence="2">Single-pass membrane protein</topology>
    </subcellularLocation>
</comment>
<evidence type="ECO:0000256" key="8">
    <source>
        <dbReference type="PIRSR" id="PIRSR602401-1"/>
    </source>
</evidence>
<dbReference type="AlphaFoldDB" id="A0A8B8N936"/>
<dbReference type="InterPro" id="IPR001128">
    <property type="entry name" value="Cyt_P450"/>
</dbReference>
<dbReference type="SUPFAM" id="SSF48264">
    <property type="entry name" value="Cytochrome P450"/>
    <property type="match status" value="1"/>
</dbReference>
<dbReference type="GO" id="GO:0016020">
    <property type="term" value="C:membrane"/>
    <property type="evidence" value="ECO:0007669"/>
    <property type="project" value="UniProtKB-SubCell"/>
</dbReference>
<evidence type="ECO:0000256" key="7">
    <source>
        <dbReference type="ARBA" id="ARBA00023136"/>
    </source>
</evidence>
<keyword evidence="9" id="KW-0503">Monooxygenase</keyword>
<accession>A0A8B8N936</accession>
<dbReference type="InterPro" id="IPR051103">
    <property type="entry name" value="Plant_metabolite_P450s"/>
</dbReference>
<evidence type="ECO:0000256" key="5">
    <source>
        <dbReference type="ARBA" id="ARBA00022723"/>
    </source>
</evidence>
<keyword evidence="5 8" id="KW-0479">Metal-binding</keyword>
<protein>
    <submittedName>
        <fullName evidence="12">3,9-dihydroxypterocarpan 6A-monooxygenase</fullName>
    </submittedName>
</protein>
<dbReference type="Pfam" id="PF00067">
    <property type="entry name" value="p450"/>
    <property type="match status" value="1"/>
</dbReference>
<keyword evidence="8 9" id="KW-0408">Iron</keyword>
<evidence type="ECO:0000313" key="12">
    <source>
        <dbReference type="RefSeq" id="XP_030518469.2"/>
    </source>
</evidence>
<dbReference type="InterPro" id="IPR036396">
    <property type="entry name" value="Cyt_P450_sf"/>
</dbReference>
<feature type="transmembrane region" description="Helical" evidence="10">
    <location>
        <begin position="6"/>
        <end position="30"/>
    </location>
</feature>
<dbReference type="PANTHER" id="PTHR24298:SF751">
    <property type="entry name" value="CYTOCHROME P450, FAMILY 712, SUBFAMILY A, POLYPEPTIDE 2"/>
    <property type="match status" value="1"/>
</dbReference>
<dbReference type="GO" id="GO:0020037">
    <property type="term" value="F:heme binding"/>
    <property type="evidence" value="ECO:0007669"/>
    <property type="project" value="InterPro"/>
</dbReference>
<proteinExistence type="inferred from homology"/>
<dbReference type="GeneID" id="115731935"/>
<dbReference type="RefSeq" id="XP_030518469.2">
    <property type="nucleotide sequence ID" value="XM_030662609.2"/>
</dbReference>
<dbReference type="KEGG" id="rarg:115731935"/>
<feature type="binding site" description="axial binding residue" evidence="8">
    <location>
        <position position="453"/>
    </location>
    <ligand>
        <name>heme</name>
        <dbReference type="ChEBI" id="CHEBI:30413"/>
    </ligand>
    <ligandPart>
        <name>Fe</name>
        <dbReference type="ChEBI" id="CHEBI:18248"/>
    </ligandPart>
</feature>